<evidence type="ECO:0000256" key="2">
    <source>
        <dbReference type="SAM" id="SignalP"/>
    </source>
</evidence>
<accession>A0A836CI03</accession>
<gene>
    <name evidence="3" type="ORF">JKP88DRAFT_243816</name>
</gene>
<proteinExistence type="predicted"/>
<name>A0A836CI03_9STRA</name>
<dbReference type="EMBL" id="JAFCMP010000090">
    <property type="protein sequence ID" value="KAG5187300.1"/>
    <property type="molecule type" value="Genomic_DNA"/>
</dbReference>
<feature type="signal peptide" evidence="2">
    <location>
        <begin position="1"/>
        <end position="24"/>
    </location>
</feature>
<evidence type="ECO:0000313" key="4">
    <source>
        <dbReference type="Proteomes" id="UP000664859"/>
    </source>
</evidence>
<dbReference type="Proteomes" id="UP000664859">
    <property type="component" value="Unassembled WGS sequence"/>
</dbReference>
<feature type="compositionally biased region" description="Acidic residues" evidence="1">
    <location>
        <begin position="270"/>
        <end position="295"/>
    </location>
</feature>
<evidence type="ECO:0000313" key="3">
    <source>
        <dbReference type="EMBL" id="KAG5187300.1"/>
    </source>
</evidence>
<reference evidence="3" key="1">
    <citation type="submission" date="2021-02" db="EMBL/GenBank/DDBJ databases">
        <title>First Annotated Genome of the Yellow-green Alga Tribonema minus.</title>
        <authorList>
            <person name="Mahan K.M."/>
        </authorList>
    </citation>
    <scope>NUCLEOTIDE SEQUENCE</scope>
    <source>
        <strain evidence="3">UTEX B ZZ1240</strain>
    </source>
</reference>
<feature type="compositionally biased region" description="Polar residues" evidence="1">
    <location>
        <begin position="296"/>
        <end position="309"/>
    </location>
</feature>
<organism evidence="3 4">
    <name type="scientific">Tribonema minus</name>
    <dbReference type="NCBI Taxonomy" id="303371"/>
    <lineage>
        <taxon>Eukaryota</taxon>
        <taxon>Sar</taxon>
        <taxon>Stramenopiles</taxon>
        <taxon>Ochrophyta</taxon>
        <taxon>PX clade</taxon>
        <taxon>Xanthophyceae</taxon>
        <taxon>Tribonematales</taxon>
        <taxon>Tribonemataceae</taxon>
        <taxon>Tribonema</taxon>
    </lineage>
</organism>
<feature type="region of interest" description="Disordered" evidence="1">
    <location>
        <begin position="269"/>
        <end position="310"/>
    </location>
</feature>
<keyword evidence="4" id="KW-1185">Reference proteome</keyword>
<comment type="caution">
    <text evidence="3">The sequence shown here is derived from an EMBL/GenBank/DDBJ whole genome shotgun (WGS) entry which is preliminary data.</text>
</comment>
<evidence type="ECO:0000256" key="1">
    <source>
        <dbReference type="SAM" id="MobiDB-lite"/>
    </source>
</evidence>
<evidence type="ECO:0008006" key="5">
    <source>
        <dbReference type="Google" id="ProtNLM"/>
    </source>
</evidence>
<keyword evidence="2" id="KW-0732">Signal</keyword>
<protein>
    <recommendedName>
        <fullName evidence="5">Ndc10 domain-containing protein</fullName>
    </recommendedName>
</protein>
<feature type="chain" id="PRO_5032582009" description="Ndc10 domain-containing protein" evidence="2">
    <location>
        <begin position="25"/>
        <end position="1400"/>
    </location>
</feature>
<sequence>MATPCSLTPHVVLLVMAGLWQVMMEQDSPRGPTFRQIGGTRKRANAVFAATIGRAKKCRRRMPAQWTFATRLSRTSTTEDPITPPLLRSLVLKALREHAKVMFLRCMAQFVRGAITAATALAAMRVIVPAVDIKPLYTLAGVAGGQAISSYKQHARFGGGGTTMSHAHLLLALLLQACAPVAAMDDGPGLDNSYMAPLVSAAAGAAAVVIAAATDSSGSDENATATALHTEQLHAEQHRKQHPLPVTAADYQHMETQIQQALAEDLQMMGDEDSSDEDASDAGSSDAEDSDEEDSNSLVMPTSTTSARGTTAKAAGVAQNAFARITAFCISGCNRAAHKLIGGAVLARQTSLVNGDPAVLIQKSDKHKVEVQERRNKSRDNQQTFLSLEKLLVNEAVDSHRLIMLTLQRDRVRINNTIQDDVGVDGPLKLSINSYREETPGVTVFGTRAPGVDSWFLIQSEPIPATAPTADSERNGDGMAANVRKRASKKGSKGKRQYVRTPTRTELLSLSDVLKRAEPAQGIMPLCEAWGTYLLQRACLVFEGMLVMHVYLTDAKVKRKSGSRVDANEWVRKGKYLRPNQPHLHSNGKRTHGIVRAIADAVTCDRLLPPKQHRYTHLDTSSSYMAICWPGLTRQTMDTLELEKFPRKTAANVTPVNSVIKILSTAAVLGRLPTCASGAVMLTQEELELAETRIHATTVADDRKPFGVLETLVPPSHPSLPRALEALVCSKRGGERPPVCVVNSTPMARMEMWFLSADTNSGEAARSQSAYCNLMSDAQFCLHTIRSTLQNLIDLSRCTESLRRNQAPFQCYIRLQLKKWQAYSQTHEHKVEQGRMLPEHLMYLIHDMLEGFIKSTWKPFERAIQRGLEAQGRQMADFDGLIELLAHRRPADGFNMAQTEGDCAHLEVGWVTTLAHHVLEAEQFTTYDVANLEILVHLYAYYLLPVRPEALMSNLASQVWAKMTTGPDGRVSFILFQDIANAELGKIAMSGGGDDTEPMKTCVPVPSELNRPMLTVLFLCRAMRAIHFGTPVPDRLVGLSGGANYQVRQGTFREKVLNEIGRSNLGIPYYASYSNRSTAVTEIFAKARKMCAEGRWGEAQDFILSSMKELHSSVAAAKSAYRQFEALRASRVQNRGKRSQFVEADGEHHGVVVDAPRPPPALRPMSLAGSDGGSGGGRAGCGGGAQAIAEVAAAAIANMQHVHAASLQDAIASMQNTHTTTMQQMQATHALSLQQFQKVHKTAYRRTSHLHSETLQQMSAVHSQTLQQNAAAHRAYLAQQQQQAQRQQQAQQAMFLQWYMYMQHPGLLAHNALGHGNPPQMLQSAHTPAIGHNPPPQMLPAAHAHAIHRNTPVQMLPVSRAQVIQHTPSWVQSPLSHECREPDVWPCTQAAPPPPGTPPM</sequence>